<dbReference type="PRINTS" id="PR00344">
    <property type="entry name" value="BCTRLSENSOR"/>
</dbReference>
<evidence type="ECO:0000256" key="1">
    <source>
        <dbReference type="ARBA" id="ARBA00000085"/>
    </source>
</evidence>
<organism evidence="9 10">
    <name type="scientific">Phormidium yuhuli AB48</name>
    <dbReference type="NCBI Taxonomy" id="2940671"/>
    <lineage>
        <taxon>Bacteria</taxon>
        <taxon>Bacillati</taxon>
        <taxon>Cyanobacteriota</taxon>
        <taxon>Cyanophyceae</taxon>
        <taxon>Oscillatoriophycideae</taxon>
        <taxon>Oscillatoriales</taxon>
        <taxon>Oscillatoriaceae</taxon>
        <taxon>Phormidium</taxon>
        <taxon>Phormidium yuhuli</taxon>
    </lineage>
</organism>
<dbReference type="Pfam" id="PF02518">
    <property type="entry name" value="HATPase_c"/>
    <property type="match status" value="1"/>
</dbReference>
<dbReference type="Proteomes" id="UP001056708">
    <property type="component" value="Chromosome"/>
</dbReference>
<evidence type="ECO:0000256" key="2">
    <source>
        <dbReference type="ARBA" id="ARBA00012438"/>
    </source>
</evidence>
<dbReference type="InterPro" id="IPR004358">
    <property type="entry name" value="Sig_transdc_His_kin-like_C"/>
</dbReference>
<name>A0ABY5ASU5_9CYAN</name>
<evidence type="ECO:0000256" key="4">
    <source>
        <dbReference type="ARBA" id="ARBA00022777"/>
    </source>
</evidence>
<keyword evidence="5" id="KW-0902">Two-component regulatory system</keyword>
<dbReference type="SMART" id="SM00387">
    <property type="entry name" value="HATPase_c"/>
    <property type="match status" value="1"/>
</dbReference>
<accession>A0ABY5ASU5</accession>
<dbReference type="InterPro" id="IPR036890">
    <property type="entry name" value="HATPase_C_sf"/>
</dbReference>
<keyword evidence="10" id="KW-1185">Reference proteome</keyword>
<evidence type="ECO:0000256" key="5">
    <source>
        <dbReference type="ARBA" id="ARBA00023012"/>
    </source>
</evidence>
<dbReference type="CDD" id="cd00082">
    <property type="entry name" value="HisKA"/>
    <property type="match status" value="1"/>
</dbReference>
<dbReference type="InterPro" id="IPR003594">
    <property type="entry name" value="HATPase_dom"/>
</dbReference>
<dbReference type="PROSITE" id="PS50109">
    <property type="entry name" value="HIS_KIN"/>
    <property type="match status" value="1"/>
</dbReference>
<gene>
    <name evidence="9" type="ORF">NEA10_06025</name>
</gene>
<reference evidence="9" key="1">
    <citation type="submission" date="2022-06" db="EMBL/GenBank/DDBJ databases">
        <title>Genome sequence of Phormidium yuhuli AB48 isolated from an industrial photobioreactor environment.</title>
        <authorList>
            <person name="Qiu Y."/>
            <person name="Noonan A.J.C."/>
            <person name="Dofher K."/>
            <person name="Koch M."/>
            <person name="Kieft B."/>
            <person name="Lin X."/>
            <person name="Ziels R.M."/>
            <person name="Hallam S.J."/>
        </authorList>
    </citation>
    <scope>NUCLEOTIDE SEQUENCE</scope>
    <source>
        <strain evidence="9">AB48</strain>
    </source>
</reference>
<sequence length="430" mass="48676">MHDLPAPNSLQILVIEDDNTTRLLLQKTLEREGYQIALAEDGVKGMEKALSISPALIISDWVMPGLDGMELCRQVRSHPQLSGVFVILLSSRETVADRVEGLDAGADEFLSKPIDPNELRARVRAGLRQYQLNHELKSTNHDLMLTLQKLQQAQAQLIQSEKMSSLGQMVAGIAHEINNPINFIEGNLSFAEDYIQDLLAVIYGYQKYFPNVPEDLETLLEDTDIEFLREDARQLIHSMRVGASRIHQIINHLRNFSRLDEADMKRVDIHDGINSTLIMLQNRLRISSALEIEVCRHYKDLPKIDCYPGQLNQVFLNILNNAIYFLQEYVKNGDLNHPKIEIFTQCLDEEDAVEILMLNNGLSIPEKVRSKIFDPFFTTKPVGQGTGMGLSICYQIIVERHQGSIHCFIPPDGGTGFAIKIPRQQPEENP</sequence>
<evidence type="ECO:0000313" key="9">
    <source>
        <dbReference type="EMBL" id="USR92278.1"/>
    </source>
</evidence>
<evidence type="ECO:0000256" key="3">
    <source>
        <dbReference type="ARBA" id="ARBA00022553"/>
    </source>
</evidence>
<dbReference type="InterPro" id="IPR003661">
    <property type="entry name" value="HisK_dim/P_dom"/>
</dbReference>
<dbReference type="PANTHER" id="PTHR43547:SF2">
    <property type="entry name" value="HYBRID SIGNAL TRANSDUCTION HISTIDINE KINASE C"/>
    <property type="match status" value="1"/>
</dbReference>
<dbReference type="Gene3D" id="1.10.287.130">
    <property type="match status" value="1"/>
</dbReference>
<dbReference type="Pfam" id="PF00072">
    <property type="entry name" value="Response_reg"/>
    <property type="match status" value="1"/>
</dbReference>
<dbReference type="SUPFAM" id="SSF47384">
    <property type="entry name" value="Homodimeric domain of signal transducing histidine kinase"/>
    <property type="match status" value="1"/>
</dbReference>
<evidence type="ECO:0000256" key="6">
    <source>
        <dbReference type="PROSITE-ProRule" id="PRU00169"/>
    </source>
</evidence>
<evidence type="ECO:0000313" key="10">
    <source>
        <dbReference type="Proteomes" id="UP001056708"/>
    </source>
</evidence>
<dbReference type="Gene3D" id="3.30.565.10">
    <property type="entry name" value="Histidine kinase-like ATPase, C-terminal domain"/>
    <property type="match status" value="1"/>
</dbReference>
<keyword evidence="4" id="KW-0418">Kinase</keyword>
<dbReference type="InterPro" id="IPR011006">
    <property type="entry name" value="CheY-like_superfamily"/>
</dbReference>
<feature type="modified residue" description="4-aspartylphosphate" evidence="6">
    <location>
        <position position="60"/>
    </location>
</feature>
<dbReference type="SMART" id="SM00448">
    <property type="entry name" value="REC"/>
    <property type="match status" value="1"/>
</dbReference>
<feature type="domain" description="Histidine kinase" evidence="7">
    <location>
        <begin position="172"/>
        <end position="425"/>
    </location>
</feature>
<dbReference type="InterPro" id="IPR036097">
    <property type="entry name" value="HisK_dim/P_sf"/>
</dbReference>
<feature type="domain" description="Response regulatory" evidence="8">
    <location>
        <begin position="11"/>
        <end position="127"/>
    </location>
</feature>
<evidence type="ECO:0000259" key="8">
    <source>
        <dbReference type="PROSITE" id="PS50110"/>
    </source>
</evidence>
<dbReference type="PANTHER" id="PTHR43547">
    <property type="entry name" value="TWO-COMPONENT HISTIDINE KINASE"/>
    <property type="match status" value="1"/>
</dbReference>
<dbReference type="SMART" id="SM00388">
    <property type="entry name" value="HisKA"/>
    <property type="match status" value="1"/>
</dbReference>
<evidence type="ECO:0000259" key="7">
    <source>
        <dbReference type="PROSITE" id="PS50109"/>
    </source>
</evidence>
<dbReference type="Gene3D" id="3.40.50.2300">
    <property type="match status" value="1"/>
</dbReference>
<dbReference type="EC" id="2.7.13.3" evidence="2"/>
<proteinExistence type="predicted"/>
<protein>
    <recommendedName>
        <fullName evidence="2">histidine kinase</fullName>
        <ecNumber evidence="2">2.7.13.3</ecNumber>
    </recommendedName>
</protein>
<dbReference type="SUPFAM" id="SSF55874">
    <property type="entry name" value="ATPase domain of HSP90 chaperone/DNA topoisomerase II/histidine kinase"/>
    <property type="match status" value="1"/>
</dbReference>
<comment type="catalytic activity">
    <reaction evidence="1">
        <text>ATP + protein L-histidine = ADP + protein N-phospho-L-histidine.</text>
        <dbReference type="EC" id="2.7.13.3"/>
    </reaction>
</comment>
<dbReference type="InterPro" id="IPR001789">
    <property type="entry name" value="Sig_transdc_resp-reg_receiver"/>
</dbReference>
<keyword evidence="4" id="KW-0808">Transferase</keyword>
<dbReference type="RefSeq" id="WP_252664370.1">
    <property type="nucleotide sequence ID" value="NZ_CP098611.1"/>
</dbReference>
<dbReference type="InterPro" id="IPR005467">
    <property type="entry name" value="His_kinase_dom"/>
</dbReference>
<dbReference type="EMBL" id="CP098611">
    <property type="protein sequence ID" value="USR92278.1"/>
    <property type="molecule type" value="Genomic_DNA"/>
</dbReference>
<dbReference type="PROSITE" id="PS50110">
    <property type="entry name" value="RESPONSE_REGULATORY"/>
    <property type="match status" value="1"/>
</dbReference>
<keyword evidence="3 6" id="KW-0597">Phosphoprotein</keyword>
<dbReference type="SUPFAM" id="SSF52172">
    <property type="entry name" value="CheY-like"/>
    <property type="match status" value="1"/>
</dbReference>